<organism evidence="1">
    <name type="scientific">marine sediment metagenome</name>
    <dbReference type="NCBI Taxonomy" id="412755"/>
    <lineage>
        <taxon>unclassified sequences</taxon>
        <taxon>metagenomes</taxon>
        <taxon>ecological metagenomes</taxon>
    </lineage>
</organism>
<dbReference type="AlphaFoldDB" id="X1BY41"/>
<protein>
    <submittedName>
        <fullName evidence="1">Uncharacterized protein</fullName>
    </submittedName>
</protein>
<feature type="non-terminal residue" evidence="1">
    <location>
        <position position="1"/>
    </location>
</feature>
<comment type="caution">
    <text evidence="1">The sequence shown here is derived from an EMBL/GenBank/DDBJ whole genome shotgun (WGS) entry which is preliminary data.</text>
</comment>
<accession>X1BY41</accession>
<proteinExistence type="predicted"/>
<dbReference type="EMBL" id="BART01013434">
    <property type="protein sequence ID" value="GAG77061.1"/>
    <property type="molecule type" value="Genomic_DNA"/>
</dbReference>
<gene>
    <name evidence="1" type="ORF">S01H4_27469</name>
</gene>
<reference evidence="1" key="1">
    <citation type="journal article" date="2014" name="Front. Microbiol.">
        <title>High frequency of phylogenetically diverse reductive dehalogenase-homologous genes in deep subseafloor sedimentary metagenomes.</title>
        <authorList>
            <person name="Kawai M."/>
            <person name="Futagami T."/>
            <person name="Toyoda A."/>
            <person name="Takaki Y."/>
            <person name="Nishi S."/>
            <person name="Hori S."/>
            <person name="Arai W."/>
            <person name="Tsubouchi T."/>
            <person name="Morono Y."/>
            <person name="Uchiyama I."/>
            <person name="Ito T."/>
            <person name="Fujiyama A."/>
            <person name="Inagaki F."/>
            <person name="Takami H."/>
        </authorList>
    </citation>
    <scope>NUCLEOTIDE SEQUENCE</scope>
    <source>
        <strain evidence="1">Expedition CK06-06</strain>
    </source>
</reference>
<sequence length="32" mass="3517">VRPHQSVIVLDSPPTKYTIIPVTAKQEATDVL</sequence>
<name>X1BY41_9ZZZZ</name>
<evidence type="ECO:0000313" key="1">
    <source>
        <dbReference type="EMBL" id="GAG77061.1"/>
    </source>
</evidence>